<accession>Q10EC4</accession>
<dbReference type="AlphaFoldDB" id="Q10EC4"/>
<dbReference type="EMBL" id="DP000009">
    <property type="protein sequence ID" value="ABF99097.1"/>
    <property type="molecule type" value="Genomic_DNA"/>
</dbReference>
<organism evidence="1">
    <name type="scientific">Oryza sativa subsp. japonica</name>
    <name type="common">Rice</name>
    <dbReference type="NCBI Taxonomy" id="39947"/>
    <lineage>
        <taxon>Eukaryota</taxon>
        <taxon>Viridiplantae</taxon>
        <taxon>Streptophyta</taxon>
        <taxon>Embryophyta</taxon>
        <taxon>Tracheophyta</taxon>
        <taxon>Spermatophyta</taxon>
        <taxon>Magnoliopsida</taxon>
        <taxon>Liliopsida</taxon>
        <taxon>Poales</taxon>
        <taxon>Poaceae</taxon>
        <taxon>BOP clade</taxon>
        <taxon>Oryzoideae</taxon>
        <taxon>Oryzeae</taxon>
        <taxon>Oryzinae</taxon>
        <taxon>Oryza</taxon>
        <taxon>Oryza sativa</taxon>
    </lineage>
</organism>
<gene>
    <name evidence="1" type="ordered locus">LOC_Os03g56149</name>
</gene>
<proteinExistence type="predicted"/>
<evidence type="ECO:0000313" key="1">
    <source>
        <dbReference type="EMBL" id="ABF99097.1"/>
    </source>
</evidence>
<reference evidence="1" key="1">
    <citation type="journal article" date="2005" name="Genome Res.">
        <title>Sequence, annotation, and analysis of synteny between rice chromosome 3 and diverged grass species.</title>
        <authorList>
            <consortium name="Rice Chromosome 3 Sequencing Consortium"/>
            <person name="Buell C.R."/>
            <person name="Yuan Q."/>
            <person name="Ouyang S."/>
            <person name="Liu J."/>
            <person name="Zhu W."/>
            <person name="Wang A."/>
            <person name="Maiti R."/>
            <person name="Haas B."/>
            <person name="Wortman J."/>
            <person name="Pertea M."/>
            <person name="Jones K.M."/>
            <person name="Kim M."/>
            <person name="Overton L."/>
            <person name="Tsitrin T."/>
            <person name="Fadrosh D."/>
            <person name="Bera J."/>
            <person name="Weaver B."/>
            <person name="Jin S."/>
            <person name="Johri S."/>
            <person name="Reardon M."/>
            <person name="Webb K."/>
            <person name="Hill J."/>
            <person name="Moffat K."/>
            <person name="Tallon L."/>
            <person name="Van Aken S."/>
            <person name="Lewis M."/>
            <person name="Utterback T."/>
            <person name="Feldblyum T."/>
            <person name="Zismann V."/>
            <person name="Iobst S."/>
            <person name="Hsiao J."/>
            <person name="de Vazeille A.R."/>
            <person name="Salzberg S.L."/>
            <person name="White O."/>
            <person name="Fraser C."/>
            <person name="Yu Y."/>
            <person name="Kim H."/>
            <person name="Rambo T."/>
            <person name="Currie J."/>
            <person name="Collura K."/>
            <person name="Kernodle-Thompson S."/>
            <person name="Wei F."/>
            <person name="Kudrna K."/>
            <person name="Ammiraju J.S."/>
            <person name="Luo M."/>
            <person name="Goicoechea J.L."/>
            <person name="Wing R.A."/>
            <person name="Henry D."/>
            <person name="Oates R."/>
            <person name="Palmer M."/>
            <person name="Pries G."/>
            <person name="Saski C."/>
            <person name="Simmons J."/>
            <person name="Soderlund C."/>
            <person name="Nelson W."/>
            <person name="de la Bastide M."/>
            <person name="Spiegel L."/>
            <person name="Nascimento L."/>
            <person name="Huang E."/>
            <person name="Preston R."/>
            <person name="Zutavern T."/>
            <person name="Palmer L."/>
            <person name="O'Shaughnessy A."/>
            <person name="Dike S."/>
            <person name="McCombie W.R."/>
            <person name="Minx P."/>
            <person name="Cordum H."/>
            <person name="Wilson R."/>
            <person name="Jin W."/>
            <person name="Lee H.R."/>
            <person name="Jiang J."/>
            <person name="Jackson S."/>
        </authorList>
    </citation>
    <scope>NUCLEOTIDE SEQUENCE [LARGE SCALE GENOMIC DNA]</scope>
</reference>
<sequence length="41" mass="4754">MEVTVFLRATHVFRIDTRLRDDTLSAAKFLLADITLTIDHH</sequence>
<reference evidence="1" key="2">
    <citation type="submission" date="2006-06" db="EMBL/GenBank/DDBJ databases">
        <authorList>
            <person name="Buell R."/>
            <person name="Wing R.A."/>
            <person name="McCombie W.A."/>
            <person name="Ouyang S."/>
        </authorList>
    </citation>
    <scope>NUCLEOTIDE SEQUENCE</scope>
</reference>
<name>Q10EC4_ORYSJ</name>
<protein>
    <submittedName>
        <fullName evidence="1">Uncharacterized protein</fullName>
    </submittedName>
</protein>